<protein>
    <submittedName>
        <fullName evidence="2">Uncharacterized protein</fullName>
    </submittedName>
</protein>
<feature type="compositionally biased region" description="Basic and acidic residues" evidence="1">
    <location>
        <begin position="115"/>
        <end position="125"/>
    </location>
</feature>
<evidence type="ECO:0000313" key="3">
    <source>
        <dbReference type="Proteomes" id="UP000325598"/>
    </source>
</evidence>
<evidence type="ECO:0000256" key="1">
    <source>
        <dbReference type="SAM" id="MobiDB-lite"/>
    </source>
</evidence>
<comment type="caution">
    <text evidence="2">The sequence shown here is derived from an EMBL/GenBank/DDBJ whole genome shotgun (WGS) entry which is preliminary data.</text>
</comment>
<organism evidence="2 3">
    <name type="scientific">Streptomyces angustmyceticus</name>
    <dbReference type="NCBI Taxonomy" id="285578"/>
    <lineage>
        <taxon>Bacteria</taxon>
        <taxon>Bacillati</taxon>
        <taxon>Actinomycetota</taxon>
        <taxon>Actinomycetes</taxon>
        <taxon>Kitasatosporales</taxon>
        <taxon>Streptomycetaceae</taxon>
        <taxon>Streptomyces</taxon>
    </lineage>
</organism>
<proteinExistence type="predicted"/>
<evidence type="ECO:0000313" key="2">
    <source>
        <dbReference type="EMBL" id="GES34109.1"/>
    </source>
</evidence>
<dbReference type="Proteomes" id="UP000325598">
    <property type="component" value="Unassembled WGS sequence"/>
</dbReference>
<gene>
    <name evidence="2" type="ORF">San01_65970</name>
</gene>
<name>A0A5J4LRH4_9ACTN</name>
<feature type="region of interest" description="Disordered" evidence="1">
    <location>
        <begin position="54"/>
        <end position="125"/>
    </location>
</feature>
<sequence>MRAGAALRLRVAAFGRRAALGGLRIAGLLGLVRGHLGGRGLLILRTASEHNTQGYVLGAGGPRSDGARSGNGAPGTRRPAAPTSPPYQDTAGGVPLVRTLPTPCAGEDGPPIVLEEERIRARTVR</sequence>
<keyword evidence="3" id="KW-1185">Reference proteome</keyword>
<dbReference type="EMBL" id="BLAG01000025">
    <property type="protein sequence ID" value="GES34109.1"/>
    <property type="molecule type" value="Genomic_DNA"/>
</dbReference>
<reference evidence="2 3" key="1">
    <citation type="submission" date="2019-10" db="EMBL/GenBank/DDBJ databases">
        <title>Whole genome shotgun sequence of Streptomyces angustmyceticus NBRC 3934.</title>
        <authorList>
            <person name="Hosoyama A."/>
            <person name="Ichikawa N."/>
            <person name="Kimura A."/>
            <person name="Kitahashi Y."/>
            <person name="Komaki H."/>
            <person name="Uohara A."/>
        </authorList>
    </citation>
    <scope>NUCLEOTIDE SEQUENCE [LARGE SCALE GENOMIC DNA]</scope>
    <source>
        <strain evidence="2 3">NBRC 3934</strain>
    </source>
</reference>
<accession>A0A5J4LRH4</accession>
<dbReference type="AlphaFoldDB" id="A0A5J4LRH4"/>